<sequence>MSPSLMVAVAAGGAVGAIARYVVTSAVPRLLGHGFPWGTFVVNVLGSLLMGLLIDVMARRWSAPAEARVFLVTGCLGAFTTFSTFSLDVVTLYERGALSTMALYVVGSVLAGIMALFAGMWLGRALI</sequence>
<feature type="binding site" evidence="12">
    <location>
        <position position="77"/>
    </location>
    <ligand>
        <name>Na(+)</name>
        <dbReference type="ChEBI" id="CHEBI:29101"/>
        <note>structural</note>
    </ligand>
</feature>
<feature type="transmembrane region" description="Helical" evidence="12">
    <location>
        <begin position="69"/>
        <end position="89"/>
    </location>
</feature>
<evidence type="ECO:0000313" key="13">
    <source>
        <dbReference type="EMBL" id="SDD79009.1"/>
    </source>
</evidence>
<dbReference type="HAMAP" id="MF_00454">
    <property type="entry name" value="FluC"/>
    <property type="match status" value="1"/>
</dbReference>
<comment type="similarity">
    <text evidence="10 12">Belongs to the fluoride channel Fluc/FEX (TC 1.A.43) family.</text>
</comment>
<evidence type="ECO:0000256" key="8">
    <source>
        <dbReference type="ARBA" id="ARBA00023136"/>
    </source>
</evidence>
<evidence type="ECO:0000256" key="12">
    <source>
        <dbReference type="HAMAP-Rule" id="MF_00454"/>
    </source>
</evidence>
<dbReference type="Pfam" id="PF02537">
    <property type="entry name" value="CRCB"/>
    <property type="match status" value="1"/>
</dbReference>
<organism evidence="13 14">
    <name type="scientific">Rhodospira trueperi</name>
    <dbReference type="NCBI Taxonomy" id="69960"/>
    <lineage>
        <taxon>Bacteria</taxon>
        <taxon>Pseudomonadati</taxon>
        <taxon>Pseudomonadota</taxon>
        <taxon>Alphaproteobacteria</taxon>
        <taxon>Rhodospirillales</taxon>
        <taxon>Rhodospirillaceae</taxon>
        <taxon>Rhodospira</taxon>
    </lineage>
</organism>
<feature type="transmembrane region" description="Helical" evidence="12">
    <location>
        <begin position="101"/>
        <end position="122"/>
    </location>
</feature>
<evidence type="ECO:0000256" key="6">
    <source>
        <dbReference type="ARBA" id="ARBA00023053"/>
    </source>
</evidence>
<evidence type="ECO:0000256" key="4">
    <source>
        <dbReference type="ARBA" id="ARBA00022692"/>
    </source>
</evidence>
<dbReference type="GO" id="GO:0140114">
    <property type="term" value="P:cellular detoxification of fluoride"/>
    <property type="evidence" value="ECO:0007669"/>
    <property type="project" value="UniProtKB-UniRule"/>
</dbReference>
<evidence type="ECO:0000256" key="1">
    <source>
        <dbReference type="ARBA" id="ARBA00004651"/>
    </source>
</evidence>
<evidence type="ECO:0000256" key="7">
    <source>
        <dbReference type="ARBA" id="ARBA00023065"/>
    </source>
</evidence>
<keyword evidence="6 12" id="KW-0915">Sodium</keyword>
<feature type="transmembrane region" description="Helical" evidence="12">
    <location>
        <begin position="35"/>
        <end position="57"/>
    </location>
</feature>
<dbReference type="EMBL" id="FNAP01000001">
    <property type="protein sequence ID" value="SDD79009.1"/>
    <property type="molecule type" value="Genomic_DNA"/>
</dbReference>
<dbReference type="PANTHER" id="PTHR28259:SF1">
    <property type="entry name" value="FLUORIDE EXPORT PROTEIN 1-RELATED"/>
    <property type="match status" value="1"/>
</dbReference>
<keyword evidence="12" id="KW-0813">Transport</keyword>
<evidence type="ECO:0000313" key="14">
    <source>
        <dbReference type="Proteomes" id="UP000199412"/>
    </source>
</evidence>
<comment type="activity regulation">
    <text evidence="12">Na(+) is not transported, but it plays an essential structural role and its presence is essential for fluoride channel function.</text>
</comment>
<keyword evidence="5 12" id="KW-1133">Transmembrane helix</keyword>
<keyword evidence="12" id="KW-0479">Metal-binding</keyword>
<keyword evidence="4 12" id="KW-0812">Transmembrane</keyword>
<evidence type="ECO:0000256" key="11">
    <source>
        <dbReference type="ARBA" id="ARBA00035585"/>
    </source>
</evidence>
<dbReference type="Proteomes" id="UP000199412">
    <property type="component" value="Unassembled WGS sequence"/>
</dbReference>
<evidence type="ECO:0000256" key="9">
    <source>
        <dbReference type="ARBA" id="ARBA00023303"/>
    </source>
</evidence>
<comment type="subcellular location">
    <subcellularLocation>
        <location evidence="1 12">Cell membrane</location>
        <topology evidence="1 12">Multi-pass membrane protein</topology>
    </subcellularLocation>
</comment>
<keyword evidence="9 12" id="KW-0407">Ion channel</keyword>
<keyword evidence="3" id="KW-0997">Cell inner membrane</keyword>
<feature type="binding site" evidence="12">
    <location>
        <position position="80"/>
    </location>
    <ligand>
        <name>Na(+)</name>
        <dbReference type="ChEBI" id="CHEBI:29101"/>
        <note>structural</note>
    </ligand>
</feature>
<gene>
    <name evidence="12" type="primary">fluC</name>
    <name evidence="12" type="synonym">crcB</name>
    <name evidence="13" type="ORF">SAMN05421720_101547</name>
</gene>
<keyword evidence="8 12" id="KW-0472">Membrane</keyword>
<accession>A0A1G6XL95</accession>
<evidence type="ECO:0000256" key="10">
    <source>
        <dbReference type="ARBA" id="ARBA00035120"/>
    </source>
</evidence>
<comment type="function">
    <text evidence="12">Fluoride-specific ion channel. Important for reducing fluoride concentration in the cell, thus reducing its toxicity.</text>
</comment>
<dbReference type="InterPro" id="IPR003691">
    <property type="entry name" value="FluC"/>
</dbReference>
<dbReference type="GO" id="GO:0062054">
    <property type="term" value="F:fluoride channel activity"/>
    <property type="evidence" value="ECO:0007669"/>
    <property type="project" value="UniProtKB-UniRule"/>
</dbReference>
<evidence type="ECO:0000256" key="2">
    <source>
        <dbReference type="ARBA" id="ARBA00022475"/>
    </source>
</evidence>
<evidence type="ECO:0000256" key="3">
    <source>
        <dbReference type="ARBA" id="ARBA00022519"/>
    </source>
</evidence>
<dbReference type="STRING" id="69960.SAMN05421720_101547"/>
<proteinExistence type="inferred from homology"/>
<reference evidence="13 14" key="1">
    <citation type="submission" date="2016-10" db="EMBL/GenBank/DDBJ databases">
        <authorList>
            <person name="de Groot N.N."/>
        </authorList>
    </citation>
    <scope>NUCLEOTIDE SEQUENCE [LARGE SCALE GENOMIC DNA]</scope>
    <source>
        <strain evidence="13 14">ATCC 700224</strain>
    </source>
</reference>
<dbReference type="NCBIfam" id="NF010791">
    <property type="entry name" value="PRK14195.1"/>
    <property type="match status" value="1"/>
</dbReference>
<name>A0A1G6XL95_9PROT</name>
<dbReference type="PANTHER" id="PTHR28259">
    <property type="entry name" value="FLUORIDE EXPORT PROTEIN 1-RELATED"/>
    <property type="match status" value="1"/>
</dbReference>
<dbReference type="GO" id="GO:0005886">
    <property type="term" value="C:plasma membrane"/>
    <property type="evidence" value="ECO:0007669"/>
    <property type="project" value="UniProtKB-SubCell"/>
</dbReference>
<dbReference type="AlphaFoldDB" id="A0A1G6XL95"/>
<keyword evidence="14" id="KW-1185">Reference proteome</keyword>
<dbReference type="GO" id="GO:0046872">
    <property type="term" value="F:metal ion binding"/>
    <property type="evidence" value="ECO:0007669"/>
    <property type="project" value="UniProtKB-KW"/>
</dbReference>
<keyword evidence="7 12" id="KW-0406">Ion transport</keyword>
<protein>
    <recommendedName>
        <fullName evidence="12">Fluoride-specific ion channel FluC</fullName>
    </recommendedName>
</protein>
<dbReference type="NCBIfam" id="TIGR00494">
    <property type="entry name" value="crcB"/>
    <property type="match status" value="1"/>
</dbReference>
<comment type="catalytic activity">
    <reaction evidence="11">
        <text>fluoride(in) = fluoride(out)</text>
        <dbReference type="Rhea" id="RHEA:76159"/>
        <dbReference type="ChEBI" id="CHEBI:17051"/>
    </reaction>
    <physiologicalReaction direction="left-to-right" evidence="11">
        <dbReference type="Rhea" id="RHEA:76160"/>
    </physiologicalReaction>
</comment>
<evidence type="ECO:0000256" key="5">
    <source>
        <dbReference type="ARBA" id="ARBA00022989"/>
    </source>
</evidence>
<keyword evidence="2 12" id="KW-1003">Cell membrane</keyword>